<comment type="caution">
    <text evidence="13">The sequence shown here is derived from an EMBL/GenBank/DDBJ whole genome shotgun (WGS) entry which is preliminary data.</text>
</comment>
<dbReference type="OrthoDB" id="10022724at2759"/>
<comment type="similarity">
    <text evidence="2">Belongs to the CYBC1 family.</text>
</comment>
<keyword evidence="5" id="KW-0256">Endoplasmic reticulum</keyword>
<feature type="region of interest" description="Disordered" evidence="11">
    <location>
        <begin position="77"/>
        <end position="112"/>
    </location>
</feature>
<evidence type="ECO:0000256" key="8">
    <source>
        <dbReference type="ARBA" id="ARBA00023136"/>
    </source>
</evidence>
<reference evidence="13 14" key="1">
    <citation type="submission" date="2020-03" db="EMBL/GenBank/DDBJ databases">
        <title>Dissostichus mawsoni Genome sequencing and assembly.</title>
        <authorList>
            <person name="Park H."/>
        </authorList>
    </citation>
    <scope>NUCLEOTIDE SEQUENCE [LARGE SCALE GENOMIC DNA]</scope>
    <source>
        <strain evidence="13">DM0001</strain>
        <tissue evidence="13">Muscle</tissue>
    </source>
</reference>
<name>A0A7J5YXE4_DISMA</name>
<dbReference type="AlphaFoldDB" id="A0A7J5YXE4"/>
<evidence type="ECO:0000256" key="3">
    <source>
        <dbReference type="ARBA" id="ARBA00022588"/>
    </source>
</evidence>
<dbReference type="PANTHER" id="PTHR31837:SF3">
    <property type="entry name" value="CYTOCHROME B-245 CHAPERONE 1"/>
    <property type="match status" value="1"/>
</dbReference>
<evidence type="ECO:0000256" key="6">
    <source>
        <dbReference type="ARBA" id="ARBA00022859"/>
    </source>
</evidence>
<dbReference type="GO" id="GO:0045087">
    <property type="term" value="P:innate immune response"/>
    <property type="evidence" value="ECO:0007669"/>
    <property type="project" value="UniProtKB-KW"/>
</dbReference>
<sequence>MLWKLFYVTGCLFVAMQNMEEWEEAVFDKTKNLIELKTFSLYALVLTLWRKGHEKVIVLDLTQLCDVCVQEEKELQQRREKEEEAQYAGEEEEEEEDSLDNCSDSEEEAEKL</sequence>
<feature type="compositionally biased region" description="Acidic residues" evidence="11">
    <location>
        <begin position="85"/>
        <end position="112"/>
    </location>
</feature>
<gene>
    <name evidence="13" type="ORF">F7725_013855</name>
</gene>
<keyword evidence="4" id="KW-0812">Transmembrane</keyword>
<keyword evidence="3" id="KW-0399">Innate immunity</keyword>
<dbReference type="PANTHER" id="PTHR31837">
    <property type="entry name" value="CYTOCHROME B-245 CHAPERONE 1"/>
    <property type="match status" value="1"/>
</dbReference>
<keyword evidence="12" id="KW-0732">Signal</keyword>
<keyword evidence="9" id="KW-0143">Chaperone</keyword>
<evidence type="ECO:0000256" key="12">
    <source>
        <dbReference type="SAM" id="SignalP"/>
    </source>
</evidence>
<keyword evidence="6" id="KW-0391">Immunity</keyword>
<evidence type="ECO:0000313" key="14">
    <source>
        <dbReference type="Proteomes" id="UP000518266"/>
    </source>
</evidence>
<dbReference type="InterPro" id="IPR027846">
    <property type="entry name" value="Cybc1"/>
</dbReference>
<feature type="chain" id="PRO_5029506568" description="Essential for reactive oxygen species protein" evidence="12">
    <location>
        <begin position="17"/>
        <end position="112"/>
    </location>
</feature>
<evidence type="ECO:0000256" key="11">
    <source>
        <dbReference type="SAM" id="MobiDB-lite"/>
    </source>
</evidence>
<evidence type="ECO:0000256" key="4">
    <source>
        <dbReference type="ARBA" id="ARBA00022692"/>
    </source>
</evidence>
<comment type="subcellular location">
    <subcellularLocation>
        <location evidence="1">Endoplasmic reticulum membrane</location>
        <topology evidence="1">Single-pass membrane protein</topology>
    </subcellularLocation>
</comment>
<keyword evidence="8" id="KW-0472">Membrane</keyword>
<keyword evidence="14" id="KW-1185">Reference proteome</keyword>
<organism evidence="13 14">
    <name type="scientific">Dissostichus mawsoni</name>
    <name type="common">Antarctic cod</name>
    <dbReference type="NCBI Taxonomy" id="36200"/>
    <lineage>
        <taxon>Eukaryota</taxon>
        <taxon>Metazoa</taxon>
        <taxon>Chordata</taxon>
        <taxon>Craniata</taxon>
        <taxon>Vertebrata</taxon>
        <taxon>Euteleostomi</taxon>
        <taxon>Actinopterygii</taxon>
        <taxon>Neopterygii</taxon>
        <taxon>Teleostei</taxon>
        <taxon>Neoteleostei</taxon>
        <taxon>Acanthomorphata</taxon>
        <taxon>Eupercaria</taxon>
        <taxon>Perciformes</taxon>
        <taxon>Notothenioidei</taxon>
        <taxon>Nototheniidae</taxon>
        <taxon>Dissostichus</taxon>
    </lineage>
</organism>
<evidence type="ECO:0000256" key="1">
    <source>
        <dbReference type="ARBA" id="ARBA00004389"/>
    </source>
</evidence>
<protein>
    <recommendedName>
        <fullName evidence="10">Essential for reactive oxygen species protein</fullName>
    </recommendedName>
</protein>
<dbReference type="GO" id="GO:0005789">
    <property type="term" value="C:endoplasmic reticulum membrane"/>
    <property type="evidence" value="ECO:0007669"/>
    <property type="project" value="UniProtKB-SubCell"/>
</dbReference>
<evidence type="ECO:0000256" key="5">
    <source>
        <dbReference type="ARBA" id="ARBA00022824"/>
    </source>
</evidence>
<evidence type="ECO:0000256" key="2">
    <source>
        <dbReference type="ARBA" id="ARBA00009907"/>
    </source>
</evidence>
<accession>A0A7J5YXE4</accession>
<feature type="signal peptide" evidence="12">
    <location>
        <begin position="1"/>
        <end position="16"/>
    </location>
</feature>
<dbReference type="Pfam" id="PF15169">
    <property type="entry name" value="Cybc1_Eros"/>
    <property type="match status" value="1"/>
</dbReference>
<evidence type="ECO:0000256" key="9">
    <source>
        <dbReference type="ARBA" id="ARBA00023186"/>
    </source>
</evidence>
<evidence type="ECO:0000313" key="13">
    <source>
        <dbReference type="EMBL" id="KAF3853167.1"/>
    </source>
</evidence>
<dbReference type="EMBL" id="JAAKFY010000008">
    <property type="protein sequence ID" value="KAF3853167.1"/>
    <property type="molecule type" value="Genomic_DNA"/>
</dbReference>
<keyword evidence="7" id="KW-1133">Transmembrane helix</keyword>
<proteinExistence type="inferred from homology"/>
<evidence type="ECO:0000256" key="7">
    <source>
        <dbReference type="ARBA" id="ARBA00022989"/>
    </source>
</evidence>
<dbReference type="Proteomes" id="UP000518266">
    <property type="component" value="Unassembled WGS sequence"/>
</dbReference>
<evidence type="ECO:0000256" key="10">
    <source>
        <dbReference type="ARBA" id="ARBA00030424"/>
    </source>
</evidence>